<accession>A0ACC1RJD4</accession>
<keyword evidence="2" id="KW-1185">Reference proteome</keyword>
<reference evidence="1" key="1">
    <citation type="submission" date="2022-08" db="EMBL/GenBank/DDBJ databases">
        <title>Genome Sequence of Fusarium decemcellulare.</title>
        <authorList>
            <person name="Buettner E."/>
        </authorList>
    </citation>
    <scope>NUCLEOTIDE SEQUENCE</scope>
    <source>
        <strain evidence="1">Babe19</strain>
    </source>
</reference>
<organism evidence="1 2">
    <name type="scientific">Fusarium decemcellulare</name>
    <dbReference type="NCBI Taxonomy" id="57161"/>
    <lineage>
        <taxon>Eukaryota</taxon>
        <taxon>Fungi</taxon>
        <taxon>Dikarya</taxon>
        <taxon>Ascomycota</taxon>
        <taxon>Pezizomycotina</taxon>
        <taxon>Sordariomycetes</taxon>
        <taxon>Hypocreomycetidae</taxon>
        <taxon>Hypocreales</taxon>
        <taxon>Nectriaceae</taxon>
        <taxon>Fusarium</taxon>
        <taxon>Fusarium decemcellulare species complex</taxon>
    </lineage>
</organism>
<sequence length="206" mass="22657">MCPTTTNVNAGNVFFASELLAAAVDIKRAASVGATVFSLTNRSCVALTSDQPSVFYRYRRRRPLSWIRIHERRRCAGDAILLLPTGWRAAFRTRLEAIALSTPWRAVSVARALAASPGADMLPLPSLIRRPVAAPCTENVDRSAGPSLIKHFQHDVITIFLRFEVPGYYAFAPNPSLARRTRLSAWGVAVNVAIIKFAGLQWKAKP</sequence>
<comment type="caution">
    <text evidence="1">The sequence shown here is derived from an EMBL/GenBank/DDBJ whole genome shotgun (WGS) entry which is preliminary data.</text>
</comment>
<evidence type="ECO:0000313" key="2">
    <source>
        <dbReference type="Proteomes" id="UP001148629"/>
    </source>
</evidence>
<dbReference type="EMBL" id="JANRMS010003230">
    <property type="protein sequence ID" value="KAJ3519109.1"/>
    <property type="molecule type" value="Genomic_DNA"/>
</dbReference>
<gene>
    <name evidence="1" type="ORF">NM208_g14257</name>
</gene>
<dbReference type="Proteomes" id="UP001148629">
    <property type="component" value="Unassembled WGS sequence"/>
</dbReference>
<protein>
    <submittedName>
        <fullName evidence="1">Uncharacterized protein</fullName>
    </submittedName>
</protein>
<proteinExistence type="predicted"/>
<name>A0ACC1RJD4_9HYPO</name>
<evidence type="ECO:0000313" key="1">
    <source>
        <dbReference type="EMBL" id="KAJ3519109.1"/>
    </source>
</evidence>